<evidence type="ECO:0000256" key="3">
    <source>
        <dbReference type="ARBA" id="ARBA00022906"/>
    </source>
</evidence>
<evidence type="ECO:0000256" key="4">
    <source>
        <dbReference type="ARBA" id="ARBA00022989"/>
    </source>
</evidence>
<keyword evidence="2 6" id="KW-0812">Transmembrane</keyword>
<keyword evidence="4 6" id="KW-1133">Transmembrane helix</keyword>
<dbReference type="Gene3D" id="1.20.1510.10">
    <property type="entry name" value="Cation efflux protein transmembrane domain"/>
    <property type="match status" value="1"/>
</dbReference>
<organism evidence="8 9">
    <name type="scientific">Terasakiella brassicae</name>
    <dbReference type="NCBI Taxonomy" id="1634917"/>
    <lineage>
        <taxon>Bacteria</taxon>
        <taxon>Pseudomonadati</taxon>
        <taxon>Pseudomonadota</taxon>
        <taxon>Alphaproteobacteria</taxon>
        <taxon>Rhodospirillales</taxon>
        <taxon>Terasakiellaceae</taxon>
        <taxon>Terasakiella</taxon>
    </lineage>
</organism>
<gene>
    <name evidence="8" type="ORF">GCM10011332_02930</name>
</gene>
<evidence type="ECO:0000256" key="1">
    <source>
        <dbReference type="ARBA" id="ARBA00004141"/>
    </source>
</evidence>
<sequence length="210" mass="22133">MSAGCSSCCSSQDAPVVDKTYRRILWFSLVVNLGMFFIEIIAGAMGNSLALTADAVDFFSDGANYAITLIVLGMSLQARSKAALFKGICMGAVGAYVLFVSVSHIINGTVPRAEVMGVIGFMALITNVVVALLLFRHRSGDANRQSIWICSRNDAIGNIAVMLAGAGVWVSQTGWPDIVVGLGIAGLGLWGAAQIIARSLAEMRLSDQNV</sequence>
<proteinExistence type="predicted"/>
<dbReference type="GO" id="GO:0005886">
    <property type="term" value="C:plasma membrane"/>
    <property type="evidence" value="ECO:0007669"/>
    <property type="project" value="TreeGrafter"/>
</dbReference>
<comment type="caution">
    <text evidence="8">The sequence shown here is derived from an EMBL/GenBank/DDBJ whole genome shotgun (WGS) entry which is preliminary data.</text>
</comment>
<feature type="transmembrane region" description="Helical" evidence="6">
    <location>
        <begin position="58"/>
        <end position="76"/>
    </location>
</feature>
<dbReference type="AlphaFoldDB" id="A0A917F6Q8"/>
<dbReference type="GO" id="GO:0005385">
    <property type="term" value="F:zinc ion transmembrane transporter activity"/>
    <property type="evidence" value="ECO:0007669"/>
    <property type="project" value="TreeGrafter"/>
</dbReference>
<evidence type="ECO:0000256" key="2">
    <source>
        <dbReference type="ARBA" id="ARBA00022692"/>
    </source>
</evidence>
<dbReference type="Pfam" id="PF01545">
    <property type="entry name" value="Cation_efflux"/>
    <property type="match status" value="1"/>
</dbReference>
<dbReference type="EMBL" id="BMHV01000002">
    <property type="protein sequence ID" value="GGF53055.1"/>
    <property type="molecule type" value="Genomic_DNA"/>
</dbReference>
<dbReference type="RefSeq" id="WP_188660452.1">
    <property type="nucleotide sequence ID" value="NZ_BMHV01000002.1"/>
</dbReference>
<feature type="transmembrane region" description="Helical" evidence="6">
    <location>
        <begin position="83"/>
        <end position="106"/>
    </location>
</feature>
<name>A0A917F6Q8_9PROT</name>
<evidence type="ECO:0000256" key="5">
    <source>
        <dbReference type="ARBA" id="ARBA00023136"/>
    </source>
</evidence>
<comment type="subcellular location">
    <subcellularLocation>
        <location evidence="1">Membrane</location>
        <topology evidence="1">Multi-pass membrane protein</topology>
    </subcellularLocation>
</comment>
<reference evidence="8" key="2">
    <citation type="submission" date="2020-09" db="EMBL/GenBank/DDBJ databases">
        <authorList>
            <person name="Sun Q."/>
            <person name="Zhou Y."/>
        </authorList>
    </citation>
    <scope>NUCLEOTIDE SEQUENCE</scope>
    <source>
        <strain evidence="8">CGMCC 1.15254</strain>
    </source>
</reference>
<feature type="domain" description="Cation efflux protein transmembrane" evidence="7">
    <location>
        <begin position="25"/>
        <end position="201"/>
    </location>
</feature>
<dbReference type="Proteomes" id="UP000632498">
    <property type="component" value="Unassembled WGS sequence"/>
</dbReference>
<evidence type="ECO:0000313" key="9">
    <source>
        <dbReference type="Proteomes" id="UP000632498"/>
    </source>
</evidence>
<dbReference type="SUPFAM" id="SSF161111">
    <property type="entry name" value="Cation efflux protein transmembrane domain-like"/>
    <property type="match status" value="1"/>
</dbReference>
<keyword evidence="3" id="KW-0864">Zinc transport</keyword>
<dbReference type="InterPro" id="IPR027469">
    <property type="entry name" value="Cation_efflux_TMD_sf"/>
</dbReference>
<dbReference type="InterPro" id="IPR050681">
    <property type="entry name" value="CDF/SLC30A"/>
</dbReference>
<feature type="transmembrane region" description="Helical" evidence="6">
    <location>
        <begin position="118"/>
        <end position="135"/>
    </location>
</feature>
<evidence type="ECO:0000313" key="8">
    <source>
        <dbReference type="EMBL" id="GGF53055.1"/>
    </source>
</evidence>
<dbReference type="InterPro" id="IPR058533">
    <property type="entry name" value="Cation_efflux_TM"/>
</dbReference>
<keyword evidence="3" id="KW-0862">Zinc</keyword>
<keyword evidence="3" id="KW-0813">Transport</keyword>
<dbReference type="PANTHER" id="PTHR11562">
    <property type="entry name" value="CATION EFFLUX PROTEIN/ ZINC TRANSPORTER"/>
    <property type="match status" value="1"/>
</dbReference>
<feature type="transmembrane region" description="Helical" evidence="6">
    <location>
        <begin position="178"/>
        <end position="197"/>
    </location>
</feature>
<keyword evidence="3" id="KW-0406">Ion transport</keyword>
<keyword evidence="9" id="KW-1185">Reference proteome</keyword>
<evidence type="ECO:0000259" key="7">
    <source>
        <dbReference type="Pfam" id="PF01545"/>
    </source>
</evidence>
<dbReference type="PANTHER" id="PTHR11562:SF17">
    <property type="entry name" value="RE54080P-RELATED"/>
    <property type="match status" value="1"/>
</dbReference>
<feature type="transmembrane region" description="Helical" evidence="6">
    <location>
        <begin position="155"/>
        <end position="172"/>
    </location>
</feature>
<keyword evidence="5 6" id="KW-0472">Membrane</keyword>
<accession>A0A917F6Q8</accession>
<feature type="transmembrane region" description="Helical" evidence="6">
    <location>
        <begin position="24"/>
        <end position="46"/>
    </location>
</feature>
<reference evidence="8" key="1">
    <citation type="journal article" date="2014" name="Int. J. Syst. Evol. Microbiol.">
        <title>Complete genome sequence of Corynebacterium casei LMG S-19264T (=DSM 44701T), isolated from a smear-ripened cheese.</title>
        <authorList>
            <consortium name="US DOE Joint Genome Institute (JGI-PGF)"/>
            <person name="Walter F."/>
            <person name="Albersmeier A."/>
            <person name="Kalinowski J."/>
            <person name="Ruckert C."/>
        </authorList>
    </citation>
    <scope>NUCLEOTIDE SEQUENCE</scope>
    <source>
        <strain evidence="8">CGMCC 1.15254</strain>
    </source>
</reference>
<evidence type="ECO:0000256" key="6">
    <source>
        <dbReference type="SAM" id="Phobius"/>
    </source>
</evidence>
<protein>
    <recommendedName>
        <fullName evidence="7">Cation efflux protein transmembrane domain-containing protein</fullName>
    </recommendedName>
</protein>